<feature type="domain" description="HTH gntR-type" evidence="5">
    <location>
        <begin position="9"/>
        <end position="77"/>
    </location>
</feature>
<dbReference type="SUPFAM" id="SSF46785">
    <property type="entry name" value="Winged helix' DNA-binding domain"/>
    <property type="match status" value="1"/>
</dbReference>
<keyword evidence="1" id="KW-0805">Transcription regulation</keyword>
<name>A0ABP7Y6B1_9ACTN</name>
<dbReference type="RefSeq" id="WP_345017416.1">
    <property type="nucleotide sequence ID" value="NZ_BAABDO010000006.1"/>
</dbReference>
<dbReference type="InterPro" id="IPR011711">
    <property type="entry name" value="GntR_C"/>
</dbReference>
<evidence type="ECO:0000259" key="5">
    <source>
        <dbReference type="PROSITE" id="PS50949"/>
    </source>
</evidence>
<comment type="caution">
    <text evidence="6">The sequence shown here is derived from an EMBL/GenBank/DDBJ whole genome shotgun (WGS) entry which is preliminary data.</text>
</comment>
<keyword evidence="3" id="KW-0804">Transcription</keyword>
<keyword evidence="7" id="KW-1185">Reference proteome</keyword>
<feature type="region of interest" description="Disordered" evidence="4">
    <location>
        <begin position="224"/>
        <end position="249"/>
    </location>
</feature>
<dbReference type="InterPro" id="IPR008920">
    <property type="entry name" value="TF_FadR/GntR_C"/>
</dbReference>
<evidence type="ECO:0000313" key="6">
    <source>
        <dbReference type="EMBL" id="GAA4130238.1"/>
    </source>
</evidence>
<reference evidence="7" key="1">
    <citation type="journal article" date="2019" name="Int. J. Syst. Evol. Microbiol.">
        <title>The Global Catalogue of Microorganisms (GCM) 10K type strain sequencing project: providing services to taxonomists for standard genome sequencing and annotation.</title>
        <authorList>
            <consortium name="The Broad Institute Genomics Platform"/>
            <consortium name="The Broad Institute Genome Sequencing Center for Infectious Disease"/>
            <person name="Wu L."/>
            <person name="Ma J."/>
        </authorList>
    </citation>
    <scope>NUCLEOTIDE SEQUENCE [LARGE SCALE GENOMIC DNA]</scope>
    <source>
        <strain evidence="7">JCM 17316</strain>
    </source>
</reference>
<dbReference type="Proteomes" id="UP001500266">
    <property type="component" value="Unassembled WGS sequence"/>
</dbReference>
<dbReference type="InterPro" id="IPR000524">
    <property type="entry name" value="Tscrpt_reg_HTH_GntR"/>
</dbReference>
<dbReference type="EMBL" id="BAABDO010000006">
    <property type="protein sequence ID" value="GAA4130238.1"/>
    <property type="molecule type" value="Genomic_DNA"/>
</dbReference>
<dbReference type="InterPro" id="IPR036388">
    <property type="entry name" value="WH-like_DNA-bd_sf"/>
</dbReference>
<dbReference type="SMART" id="SM00895">
    <property type="entry name" value="FCD"/>
    <property type="match status" value="1"/>
</dbReference>
<evidence type="ECO:0000256" key="1">
    <source>
        <dbReference type="ARBA" id="ARBA00023015"/>
    </source>
</evidence>
<dbReference type="Pfam" id="PF00392">
    <property type="entry name" value="GntR"/>
    <property type="match status" value="1"/>
</dbReference>
<evidence type="ECO:0000256" key="3">
    <source>
        <dbReference type="ARBA" id="ARBA00023163"/>
    </source>
</evidence>
<dbReference type="Gene3D" id="1.10.10.10">
    <property type="entry name" value="Winged helix-like DNA-binding domain superfamily/Winged helix DNA-binding domain"/>
    <property type="match status" value="1"/>
</dbReference>
<evidence type="ECO:0000256" key="2">
    <source>
        <dbReference type="ARBA" id="ARBA00023125"/>
    </source>
</evidence>
<dbReference type="Pfam" id="PF07729">
    <property type="entry name" value="FCD"/>
    <property type="match status" value="1"/>
</dbReference>
<keyword evidence="2" id="KW-0238">DNA-binding</keyword>
<dbReference type="SUPFAM" id="SSF48008">
    <property type="entry name" value="GntR ligand-binding domain-like"/>
    <property type="match status" value="1"/>
</dbReference>
<dbReference type="PROSITE" id="PS50949">
    <property type="entry name" value="HTH_GNTR"/>
    <property type="match status" value="1"/>
</dbReference>
<dbReference type="PRINTS" id="PR00035">
    <property type="entry name" value="HTHGNTR"/>
</dbReference>
<accession>A0ABP7Y6B1</accession>
<organism evidence="6 7">
    <name type="scientific">Actinomadura keratinilytica</name>
    <dbReference type="NCBI Taxonomy" id="547461"/>
    <lineage>
        <taxon>Bacteria</taxon>
        <taxon>Bacillati</taxon>
        <taxon>Actinomycetota</taxon>
        <taxon>Actinomycetes</taxon>
        <taxon>Streptosporangiales</taxon>
        <taxon>Thermomonosporaceae</taxon>
        <taxon>Actinomadura</taxon>
    </lineage>
</organism>
<dbReference type="PANTHER" id="PTHR43537:SF47">
    <property type="entry name" value="REGULATORY PROTEIN GNTR HTH"/>
    <property type="match status" value="1"/>
</dbReference>
<evidence type="ECO:0000256" key="4">
    <source>
        <dbReference type="SAM" id="MobiDB-lite"/>
    </source>
</evidence>
<protein>
    <recommendedName>
        <fullName evidence="5">HTH gntR-type domain-containing protein</fullName>
    </recommendedName>
</protein>
<dbReference type="Gene3D" id="1.20.120.530">
    <property type="entry name" value="GntR ligand-binding domain-like"/>
    <property type="match status" value="1"/>
</dbReference>
<dbReference type="PANTHER" id="PTHR43537">
    <property type="entry name" value="TRANSCRIPTIONAL REGULATOR, GNTR FAMILY"/>
    <property type="match status" value="1"/>
</dbReference>
<dbReference type="InterPro" id="IPR036390">
    <property type="entry name" value="WH_DNA-bd_sf"/>
</dbReference>
<sequence length="249" mass="26300">MTLSPVPRGSTVEAVLDQLQAEVSGGAWRVGERIPGEMDLAARLGVSRPAVREAIRALAHVGVLEVRRGDGTYVRSSADPRPLLRRVQGATLRDVFEVQLAHDVQAARLAARRRTPADLARLEELLAARDAAEDADEFGAADSRFHLGVAEASGNPVLVEACRYFLGRLHESLSAVRLDHRIPEAGPERHRAVLDAIAAGDADAAARAAAEVIEPTLAAVSALLESESRERPGGRPEGAGAADGGEARA</sequence>
<dbReference type="SMART" id="SM00345">
    <property type="entry name" value="HTH_GNTR"/>
    <property type="match status" value="1"/>
</dbReference>
<dbReference type="CDD" id="cd07377">
    <property type="entry name" value="WHTH_GntR"/>
    <property type="match status" value="1"/>
</dbReference>
<evidence type="ECO:0000313" key="7">
    <source>
        <dbReference type="Proteomes" id="UP001500266"/>
    </source>
</evidence>
<proteinExistence type="predicted"/>
<gene>
    <name evidence="6" type="ORF">GCM10022416_07600</name>
</gene>